<dbReference type="AlphaFoldDB" id="A0AA41ZI98"/>
<keyword evidence="2" id="KW-1133">Transmembrane helix</keyword>
<evidence type="ECO:0000256" key="2">
    <source>
        <dbReference type="SAM" id="Phobius"/>
    </source>
</evidence>
<keyword evidence="2" id="KW-0812">Transmembrane</keyword>
<protein>
    <submittedName>
        <fullName evidence="4">SPOR domain-containing protein</fullName>
    </submittedName>
</protein>
<dbReference type="Gene3D" id="3.30.70.1070">
    <property type="entry name" value="Sporulation related repeat"/>
    <property type="match status" value="1"/>
</dbReference>
<dbReference type="PROSITE" id="PS51724">
    <property type="entry name" value="SPOR"/>
    <property type="match status" value="1"/>
</dbReference>
<feature type="compositionally biased region" description="Basic residues" evidence="1">
    <location>
        <begin position="1"/>
        <end position="15"/>
    </location>
</feature>
<evidence type="ECO:0000259" key="3">
    <source>
        <dbReference type="PROSITE" id="PS51724"/>
    </source>
</evidence>
<keyword evidence="5" id="KW-1185">Reference proteome</keyword>
<dbReference type="GO" id="GO:0042834">
    <property type="term" value="F:peptidoglycan binding"/>
    <property type="evidence" value="ECO:0007669"/>
    <property type="project" value="InterPro"/>
</dbReference>
<feature type="domain" description="SPOR" evidence="3">
    <location>
        <begin position="158"/>
        <end position="237"/>
    </location>
</feature>
<feature type="compositionally biased region" description="Basic and acidic residues" evidence="1">
    <location>
        <begin position="83"/>
        <end position="100"/>
    </location>
</feature>
<dbReference type="InterPro" id="IPR007730">
    <property type="entry name" value="SPOR-like_dom"/>
</dbReference>
<feature type="region of interest" description="Disordered" evidence="1">
    <location>
        <begin position="62"/>
        <end position="100"/>
    </location>
</feature>
<dbReference type="RefSeq" id="WP_265896207.1">
    <property type="nucleotide sequence ID" value="NZ_JAPIVE010000002.1"/>
</dbReference>
<dbReference type="Pfam" id="PF05036">
    <property type="entry name" value="SPOR"/>
    <property type="match status" value="1"/>
</dbReference>
<accession>A0AA41ZI98</accession>
<feature type="transmembrane region" description="Helical" evidence="2">
    <location>
        <begin position="35"/>
        <end position="54"/>
    </location>
</feature>
<comment type="caution">
    <text evidence="4">The sequence shown here is derived from an EMBL/GenBank/DDBJ whole genome shotgun (WGS) entry which is preliminary data.</text>
</comment>
<proteinExistence type="predicted"/>
<organism evidence="4 5">
    <name type="scientific">Larsenimonas rhizosphaerae</name>
    <dbReference type="NCBI Taxonomy" id="2944682"/>
    <lineage>
        <taxon>Bacteria</taxon>
        <taxon>Pseudomonadati</taxon>
        <taxon>Pseudomonadota</taxon>
        <taxon>Gammaproteobacteria</taxon>
        <taxon>Oceanospirillales</taxon>
        <taxon>Halomonadaceae</taxon>
        <taxon>Larsenimonas</taxon>
    </lineage>
</organism>
<dbReference type="Proteomes" id="UP001165678">
    <property type="component" value="Unassembled WGS sequence"/>
</dbReference>
<evidence type="ECO:0000313" key="5">
    <source>
        <dbReference type="Proteomes" id="UP001165678"/>
    </source>
</evidence>
<name>A0AA41ZI98_9GAMM</name>
<dbReference type="EMBL" id="JAPIVE010000002">
    <property type="protein sequence ID" value="MCX2524358.1"/>
    <property type="molecule type" value="Genomic_DNA"/>
</dbReference>
<evidence type="ECO:0000313" key="4">
    <source>
        <dbReference type="EMBL" id="MCX2524358.1"/>
    </source>
</evidence>
<evidence type="ECO:0000256" key="1">
    <source>
        <dbReference type="SAM" id="MobiDB-lite"/>
    </source>
</evidence>
<gene>
    <name evidence="4" type="ORF">OQ287_08895</name>
</gene>
<dbReference type="InterPro" id="IPR036680">
    <property type="entry name" value="SPOR-like_sf"/>
</dbReference>
<reference evidence="4" key="1">
    <citation type="submission" date="2022-11" db="EMBL/GenBank/DDBJ databases">
        <title>Larsenimonas rhizosphaerae sp. nov., isolated from a tidal mudflat.</title>
        <authorList>
            <person name="Lee S.D."/>
            <person name="Kim I.S."/>
        </authorList>
    </citation>
    <scope>NUCLEOTIDE SEQUENCE</scope>
    <source>
        <strain evidence="4">GH2-1</strain>
    </source>
</reference>
<dbReference type="SUPFAM" id="SSF110997">
    <property type="entry name" value="Sporulation related repeat"/>
    <property type="match status" value="1"/>
</dbReference>
<sequence length="238" mass="25672">MARTPAKKPAPKRKGATTQRGGARKKPLTGPLIPGWLWAAFGIVGGFAFAYYLLHDEPAPATPSQPAAVIAKPANKQDSATARTKDGTPASKDENADGEKMPTFEFYTLLPETEVIAPDVDAYRSTPRTPDPIATIASKAETRQKTATADNSAAAPQLEKGKRYLLQAASFQSRDDAQKLADKLKNLGITTQLTSVTTADNTTWYRVQGGPYSDTRELARARGLMQTQGIDPLVMKQK</sequence>
<keyword evidence="2" id="KW-0472">Membrane</keyword>
<feature type="region of interest" description="Disordered" evidence="1">
    <location>
        <begin position="1"/>
        <end position="30"/>
    </location>
</feature>